<reference evidence="3 4" key="2">
    <citation type="journal article" date="2019" name="G3 (Bethesda)">
        <title>Hybrid Assembly of the Genome of the Entomopathogenic Nematode Steinernema carpocapsae Identifies the X-Chromosome.</title>
        <authorList>
            <person name="Serra L."/>
            <person name="Macchietto M."/>
            <person name="Macias-Munoz A."/>
            <person name="McGill C.J."/>
            <person name="Rodriguez I.M."/>
            <person name="Rodriguez B."/>
            <person name="Murad R."/>
            <person name="Mortazavi A."/>
        </authorList>
    </citation>
    <scope>NUCLEOTIDE SEQUENCE [LARGE SCALE GENOMIC DNA]</scope>
    <source>
        <strain evidence="3 4">ALL</strain>
    </source>
</reference>
<keyword evidence="1" id="KW-0472">Membrane</keyword>
<evidence type="ECO:0000256" key="1">
    <source>
        <dbReference type="SAM" id="Phobius"/>
    </source>
</evidence>
<accession>A0A4V5ZXM1</accession>
<protein>
    <submittedName>
        <fullName evidence="3">Uncharacterized protein</fullName>
    </submittedName>
</protein>
<dbReference type="AlphaFoldDB" id="A0A4V5ZXM1"/>
<comment type="caution">
    <text evidence="3">The sequence shown here is derived from an EMBL/GenBank/DDBJ whole genome shotgun (WGS) entry which is preliminary data.</text>
</comment>
<evidence type="ECO:0000313" key="3">
    <source>
        <dbReference type="EMBL" id="TKR60305.1"/>
    </source>
</evidence>
<proteinExistence type="predicted"/>
<sequence>MRSYSETFLRFFLFFVLFAPLASASTSKLTQCNPILIGLTAFVIFLILLVILAHIGPIRNLYCAAYHRSRGSYLSVLALESFYLAKISREEAQKRMKPHGYGLCKVDDQYGMTTLAEMAKPTPFKQELTREEQERVTRQNEKLANMVVKFYQLRDGYLAEHNAEDSFIIALSQYGFHLDNGQVKTQEVTATENQTTVPQEEASVTLGSGSLYNSVSRTFKQSIVAKLFTKKAEKTDDAVKSDATQNTTLLCRGSHQRIENHLQSGPNFFLTCQNLLHRDAKRH</sequence>
<dbReference type="EMBL" id="AZBU02000011">
    <property type="protein sequence ID" value="TKR60305.1"/>
    <property type="molecule type" value="Genomic_DNA"/>
</dbReference>
<keyword evidence="4" id="KW-1185">Reference proteome</keyword>
<evidence type="ECO:0000256" key="2">
    <source>
        <dbReference type="SAM" id="SignalP"/>
    </source>
</evidence>
<keyword evidence="1" id="KW-1133">Transmembrane helix</keyword>
<feature type="chain" id="PRO_5020455549" evidence="2">
    <location>
        <begin position="25"/>
        <end position="283"/>
    </location>
</feature>
<feature type="transmembrane region" description="Helical" evidence="1">
    <location>
        <begin position="34"/>
        <end position="53"/>
    </location>
</feature>
<evidence type="ECO:0000313" key="4">
    <source>
        <dbReference type="Proteomes" id="UP000298663"/>
    </source>
</evidence>
<gene>
    <name evidence="3" type="ORF">L596_027570</name>
</gene>
<keyword evidence="2" id="KW-0732">Signal</keyword>
<dbReference type="Proteomes" id="UP000298663">
    <property type="component" value="Unassembled WGS sequence"/>
</dbReference>
<organism evidence="3 4">
    <name type="scientific">Steinernema carpocapsae</name>
    <name type="common">Entomopathogenic nematode</name>
    <dbReference type="NCBI Taxonomy" id="34508"/>
    <lineage>
        <taxon>Eukaryota</taxon>
        <taxon>Metazoa</taxon>
        <taxon>Ecdysozoa</taxon>
        <taxon>Nematoda</taxon>
        <taxon>Chromadorea</taxon>
        <taxon>Rhabditida</taxon>
        <taxon>Tylenchina</taxon>
        <taxon>Panagrolaimomorpha</taxon>
        <taxon>Strongyloidoidea</taxon>
        <taxon>Steinernematidae</taxon>
        <taxon>Steinernema</taxon>
    </lineage>
</organism>
<keyword evidence="1" id="KW-0812">Transmembrane</keyword>
<feature type="signal peptide" evidence="2">
    <location>
        <begin position="1"/>
        <end position="24"/>
    </location>
</feature>
<name>A0A4V5ZXM1_STECR</name>
<reference evidence="3 4" key="1">
    <citation type="journal article" date="2015" name="Genome Biol.">
        <title>Comparative genomics of Steinernema reveals deeply conserved gene regulatory networks.</title>
        <authorList>
            <person name="Dillman A.R."/>
            <person name="Macchietto M."/>
            <person name="Porter C.F."/>
            <person name="Rogers A."/>
            <person name="Williams B."/>
            <person name="Antoshechkin I."/>
            <person name="Lee M.M."/>
            <person name="Goodwin Z."/>
            <person name="Lu X."/>
            <person name="Lewis E.E."/>
            <person name="Goodrich-Blair H."/>
            <person name="Stock S.P."/>
            <person name="Adams B.J."/>
            <person name="Sternberg P.W."/>
            <person name="Mortazavi A."/>
        </authorList>
    </citation>
    <scope>NUCLEOTIDE SEQUENCE [LARGE SCALE GENOMIC DNA]</scope>
    <source>
        <strain evidence="3 4">ALL</strain>
    </source>
</reference>